<dbReference type="OrthoDB" id="1394818at2759"/>
<reference evidence="1" key="1">
    <citation type="submission" date="2021-06" db="EMBL/GenBank/DDBJ databases">
        <authorList>
            <person name="Kallberg Y."/>
            <person name="Tangrot J."/>
            <person name="Rosling A."/>
        </authorList>
    </citation>
    <scope>NUCLEOTIDE SEQUENCE</scope>
    <source>
        <strain evidence="1">CL551</strain>
    </source>
</reference>
<name>A0A9N9ND31_9GLOM</name>
<comment type="caution">
    <text evidence="1">The sequence shown here is derived from an EMBL/GenBank/DDBJ whole genome shotgun (WGS) entry which is preliminary data.</text>
</comment>
<sequence length="508" mass="57100">MNSDHENKRQIPKLKLELPVSRLNRSRSNDFDTTLCGFRKRHSKSYSQDSITFGVNGNKQNGILDEQSSDLYFQRLCTLPPSEHLPMRDISLREAGRNILYAFSQVHKALRQFIRFTGNERIFALELNKAGTLITQLSAALQRFDTLALQTAPDAFHWARLLVAIQENLSCFKSLMESLSKRLKSLTQSYDNIRYSRTLLLTFHGTVADIKFAWEHIFPLLNDYTPYTGFSSRARSSSRSNGGSSNTPPYSAGSPNGSYFNGAISPSTAGLSPYSAGPYSSSTFNNEALFPVTMIERLSPLSESSVKAVESVLKYLDEQIGNELASPIDEDASLPLSPVRSKLKEMKLHMKCVSEVTERLKKTLMVFKFSAAQKENFSAQLKLYKDTISFLQITVKMSTMAKDISQEWKLDSKIMLGLGQVTKSNIKLANFLRSVEEVPSATNYGNFPNQLSPNLVTTPKRNVKIEREEDDVTGDREYKLENNYMVIANGPSLKVENVIDGNNRNVDN</sequence>
<feature type="non-terminal residue" evidence="1">
    <location>
        <position position="508"/>
    </location>
</feature>
<gene>
    <name evidence="1" type="ORF">AMORRO_LOCUS13519</name>
</gene>
<evidence type="ECO:0000313" key="2">
    <source>
        <dbReference type="Proteomes" id="UP000789342"/>
    </source>
</evidence>
<dbReference type="InterPro" id="IPR019487">
    <property type="entry name" value="RAM_signalling_pathway_SOG2"/>
</dbReference>
<proteinExistence type="predicted"/>
<dbReference type="EMBL" id="CAJVPV010023476">
    <property type="protein sequence ID" value="CAG8723877.1"/>
    <property type="molecule type" value="Genomic_DNA"/>
</dbReference>
<dbReference type="Pfam" id="PF10428">
    <property type="entry name" value="SOG2"/>
    <property type="match status" value="2"/>
</dbReference>
<organism evidence="1 2">
    <name type="scientific">Acaulospora morrowiae</name>
    <dbReference type="NCBI Taxonomy" id="94023"/>
    <lineage>
        <taxon>Eukaryota</taxon>
        <taxon>Fungi</taxon>
        <taxon>Fungi incertae sedis</taxon>
        <taxon>Mucoromycota</taxon>
        <taxon>Glomeromycotina</taxon>
        <taxon>Glomeromycetes</taxon>
        <taxon>Diversisporales</taxon>
        <taxon>Acaulosporaceae</taxon>
        <taxon>Acaulospora</taxon>
    </lineage>
</organism>
<dbReference type="AlphaFoldDB" id="A0A9N9ND31"/>
<accession>A0A9N9ND31</accession>
<keyword evidence="2" id="KW-1185">Reference proteome</keyword>
<evidence type="ECO:0000313" key="1">
    <source>
        <dbReference type="EMBL" id="CAG8723877.1"/>
    </source>
</evidence>
<dbReference type="Proteomes" id="UP000789342">
    <property type="component" value="Unassembled WGS sequence"/>
</dbReference>
<protein>
    <submittedName>
        <fullName evidence="1">6500_t:CDS:1</fullName>
    </submittedName>
</protein>